<evidence type="ECO:0000313" key="4">
    <source>
        <dbReference type="Proteomes" id="UP000571554"/>
    </source>
</evidence>
<keyword evidence="4" id="KW-1185">Reference proteome</keyword>
<comment type="caution">
    <text evidence="3">The sequence shown here is derived from an EMBL/GenBank/DDBJ whole genome shotgun (WGS) entry which is preliminary data.</text>
</comment>
<feature type="transmembrane region" description="Helical" evidence="1">
    <location>
        <begin position="159"/>
        <end position="179"/>
    </location>
</feature>
<keyword evidence="1" id="KW-0812">Transmembrane</keyword>
<feature type="transmembrane region" description="Helical" evidence="1">
    <location>
        <begin position="96"/>
        <end position="118"/>
    </location>
</feature>
<dbReference type="GO" id="GO:0015501">
    <property type="term" value="F:glutamate:sodium symporter activity"/>
    <property type="evidence" value="ECO:0007669"/>
    <property type="project" value="UniProtKB-UniRule"/>
</dbReference>
<comment type="function">
    <text evidence="1">Catalyzes the sodium-dependent transport of glutamate.</text>
</comment>
<feature type="transmembrane region" description="Helical" evidence="1">
    <location>
        <begin position="344"/>
        <end position="366"/>
    </location>
</feature>
<keyword evidence="1" id="KW-0915">Sodium</keyword>
<evidence type="ECO:0000313" key="3">
    <source>
        <dbReference type="EMBL" id="MBB6105080.1"/>
    </source>
</evidence>
<feature type="transmembrane region" description="Helical" evidence="1">
    <location>
        <begin position="378"/>
        <end position="403"/>
    </location>
</feature>
<feature type="transmembrane region" description="Helical" evidence="1">
    <location>
        <begin position="309"/>
        <end position="332"/>
    </location>
</feature>
<dbReference type="HAMAP" id="MF_02062">
    <property type="entry name" value="GltS"/>
    <property type="match status" value="1"/>
</dbReference>
<feature type="transmembrane region" description="Helical" evidence="1">
    <location>
        <begin position="63"/>
        <end position="84"/>
    </location>
</feature>
<dbReference type="PANTHER" id="PTHR36178:SF1">
    <property type="entry name" value="SODIUM_GLUTAMATE SYMPORTER"/>
    <property type="match status" value="1"/>
</dbReference>
<keyword evidence="1" id="KW-0813">Transport</keyword>
<dbReference type="AlphaFoldDB" id="A0A7W9U353"/>
<feature type="transmembrane region" description="Helical" evidence="1">
    <location>
        <begin position="6"/>
        <end position="26"/>
    </location>
</feature>
<evidence type="ECO:0000256" key="2">
    <source>
        <dbReference type="NCBIfam" id="TIGR00210"/>
    </source>
</evidence>
<protein>
    <recommendedName>
        <fullName evidence="1 2">Sodium/glutamate symporter</fullName>
    </recommendedName>
</protein>
<feature type="transmembrane region" description="Helical" evidence="1">
    <location>
        <begin position="226"/>
        <end position="249"/>
    </location>
</feature>
<proteinExistence type="inferred from homology"/>
<organism evidence="3 4">
    <name type="scientific">Paraburkholderia bannensis</name>
    <dbReference type="NCBI Taxonomy" id="765414"/>
    <lineage>
        <taxon>Bacteria</taxon>
        <taxon>Pseudomonadati</taxon>
        <taxon>Pseudomonadota</taxon>
        <taxon>Betaproteobacteria</taxon>
        <taxon>Burkholderiales</taxon>
        <taxon>Burkholderiaceae</taxon>
        <taxon>Paraburkholderia</taxon>
    </lineage>
</organism>
<keyword evidence="1" id="KW-1133">Transmembrane helix</keyword>
<keyword evidence="1" id="KW-0739">Sodium transport</keyword>
<dbReference type="GO" id="GO:0015813">
    <property type="term" value="P:L-glutamate transmembrane transport"/>
    <property type="evidence" value="ECO:0007669"/>
    <property type="project" value="UniProtKB-UniRule"/>
</dbReference>
<dbReference type="Pfam" id="PF03616">
    <property type="entry name" value="Glt_symporter"/>
    <property type="match status" value="1"/>
</dbReference>
<dbReference type="Proteomes" id="UP000571554">
    <property type="component" value="Unassembled WGS sequence"/>
</dbReference>
<evidence type="ECO:0000256" key="1">
    <source>
        <dbReference type="HAMAP-Rule" id="MF_02062"/>
    </source>
</evidence>
<dbReference type="RefSeq" id="WP_183728455.1">
    <property type="nucleotide sequence ID" value="NZ_JACHBW010000015.1"/>
</dbReference>
<comment type="subcellular location">
    <subcellularLocation>
        <location evidence="1">Cell inner membrane</location>
        <topology evidence="1">Multi-pass membrane protein</topology>
    </subcellularLocation>
</comment>
<keyword evidence="1" id="KW-0406">Ion transport</keyword>
<dbReference type="GO" id="GO:0005886">
    <property type="term" value="C:plasma membrane"/>
    <property type="evidence" value="ECO:0007669"/>
    <property type="project" value="UniProtKB-SubCell"/>
</dbReference>
<dbReference type="NCBIfam" id="TIGR00210">
    <property type="entry name" value="gltS"/>
    <property type="match status" value="1"/>
</dbReference>
<dbReference type="EMBL" id="JACHBW010000015">
    <property type="protein sequence ID" value="MBB6105080.1"/>
    <property type="molecule type" value="Genomic_DNA"/>
</dbReference>
<keyword evidence="1" id="KW-0769">Symport</keyword>
<comment type="similarity">
    <text evidence="1">Belongs to the glutamate:Na(+) symporter (ESS) (TC 2.A.27) family.</text>
</comment>
<keyword evidence="1" id="KW-0029">Amino-acid transport</keyword>
<feature type="transmembrane region" description="Helical" evidence="1">
    <location>
        <begin position="283"/>
        <end position="303"/>
    </location>
</feature>
<reference evidence="3 4" key="1">
    <citation type="submission" date="2020-08" db="EMBL/GenBank/DDBJ databases">
        <title>Above-ground endophytic microbial communities from plants in different locations in the United States.</title>
        <authorList>
            <person name="Frank C."/>
        </authorList>
    </citation>
    <scope>NUCLEOTIDE SEQUENCE [LARGE SCALE GENOMIC DNA]</scope>
    <source>
        <strain evidence="3 4">WP4_2_2</strain>
    </source>
</reference>
<keyword evidence="1" id="KW-1003">Cell membrane</keyword>
<dbReference type="InterPro" id="IPR004445">
    <property type="entry name" value="GltS"/>
</dbReference>
<name>A0A7W9U353_9BURK</name>
<dbReference type="PANTHER" id="PTHR36178">
    <property type="entry name" value="SLR0625 PROTEIN"/>
    <property type="match status" value="1"/>
</dbReference>
<keyword evidence="1" id="KW-0997">Cell inner membrane</keyword>
<feature type="transmembrane region" description="Helical" evidence="1">
    <location>
        <begin position="38"/>
        <end position="57"/>
    </location>
</feature>
<accession>A0A7W9U353</accession>
<sequence>MNVDVYGTLVAASLVLLLGNRLVAALPLLRRWTIPEPVAGGLVAALVLFGLHAFASVDVSFDASLQTPLMLAFFATIGLNANLASLKAGGPMLARFLVVVVGLLVLQNLVGIGLAYALGVDPLFGLLGGSVSLSGGHGTGAAWGKVFTEHHGLQSATEAAIACATFGLVMGGILGGPVAQRLLKRLGRGEGADVNADTDTAADAKGAAASQAFEAPKAEQPTTAAAFIETLTLIAISLAAGNLIASWLAGTPAELPAFVCVLFVAVLLANGLALAGRPVAAHAVALIGNVSLALFLAMALMTLRLWDLAALALPVFSILVAQTVLMVLYAMFITFRVMGANYDAVVLAAGHCGFGLGATPTAIANMQAVTARFGHSHLAFLVVPMVAAFFIDIANALVIKLFLALPIFST</sequence>
<keyword evidence="1" id="KW-0472">Membrane</keyword>
<feature type="transmembrane region" description="Helical" evidence="1">
    <location>
        <begin position="255"/>
        <end position="276"/>
    </location>
</feature>
<gene>
    <name evidence="1" type="primary">gltS</name>
    <name evidence="3" type="ORF">F4827_004945</name>
</gene>